<evidence type="ECO:0000313" key="2">
    <source>
        <dbReference type="EMBL" id="KIP02597.1"/>
    </source>
</evidence>
<dbReference type="HOGENOM" id="CLU_1732143_0_0_1"/>
<name>A0A0C3S0P2_PHLG1</name>
<sequence length="151" mass="15910">MCARPPGDRPAECVSPRLSHRSQIVVQQIGHDAGSDGPRNGADANLGSPRRGHAPESPANAGPAVIIGVQRRSLDSTTSGRHPRDAASPRPCAATTAAAPPRVAAPDAHTHTHQHSARQYRRAVQYPHPHAARADWGCTAFSHLSLSVNPT</sequence>
<feature type="compositionally biased region" description="Low complexity" evidence="1">
    <location>
        <begin position="88"/>
        <end position="107"/>
    </location>
</feature>
<evidence type="ECO:0000313" key="3">
    <source>
        <dbReference type="Proteomes" id="UP000053257"/>
    </source>
</evidence>
<organism evidence="2 3">
    <name type="scientific">Phlebiopsis gigantea (strain 11061_1 CR5-6)</name>
    <name type="common">White-rot fungus</name>
    <name type="synonym">Peniophora gigantea</name>
    <dbReference type="NCBI Taxonomy" id="745531"/>
    <lineage>
        <taxon>Eukaryota</taxon>
        <taxon>Fungi</taxon>
        <taxon>Dikarya</taxon>
        <taxon>Basidiomycota</taxon>
        <taxon>Agaricomycotina</taxon>
        <taxon>Agaricomycetes</taxon>
        <taxon>Polyporales</taxon>
        <taxon>Phanerochaetaceae</taxon>
        <taxon>Phlebiopsis</taxon>
    </lineage>
</organism>
<protein>
    <submittedName>
        <fullName evidence="2">Uncharacterized protein</fullName>
    </submittedName>
</protein>
<evidence type="ECO:0000256" key="1">
    <source>
        <dbReference type="SAM" id="MobiDB-lite"/>
    </source>
</evidence>
<feature type="region of interest" description="Disordered" evidence="1">
    <location>
        <begin position="1"/>
        <end position="116"/>
    </location>
</feature>
<dbReference type="Proteomes" id="UP000053257">
    <property type="component" value="Unassembled WGS sequence"/>
</dbReference>
<gene>
    <name evidence="2" type="ORF">PHLGIDRAFT_286198</name>
</gene>
<feature type="compositionally biased region" description="Basic and acidic residues" evidence="1">
    <location>
        <begin position="1"/>
        <end position="11"/>
    </location>
</feature>
<proteinExistence type="predicted"/>
<dbReference type="EMBL" id="KN840664">
    <property type="protein sequence ID" value="KIP02597.1"/>
    <property type="molecule type" value="Genomic_DNA"/>
</dbReference>
<reference evidence="2 3" key="1">
    <citation type="journal article" date="2014" name="PLoS Genet.">
        <title>Analysis of the Phlebiopsis gigantea genome, transcriptome and secretome provides insight into its pioneer colonization strategies of wood.</title>
        <authorList>
            <person name="Hori C."/>
            <person name="Ishida T."/>
            <person name="Igarashi K."/>
            <person name="Samejima M."/>
            <person name="Suzuki H."/>
            <person name="Master E."/>
            <person name="Ferreira P."/>
            <person name="Ruiz-Duenas F.J."/>
            <person name="Held B."/>
            <person name="Canessa P."/>
            <person name="Larrondo L.F."/>
            <person name="Schmoll M."/>
            <person name="Druzhinina I.S."/>
            <person name="Kubicek C.P."/>
            <person name="Gaskell J.A."/>
            <person name="Kersten P."/>
            <person name="St John F."/>
            <person name="Glasner J."/>
            <person name="Sabat G."/>
            <person name="Splinter BonDurant S."/>
            <person name="Syed K."/>
            <person name="Yadav J."/>
            <person name="Mgbeahuruike A.C."/>
            <person name="Kovalchuk A."/>
            <person name="Asiegbu F.O."/>
            <person name="Lackner G."/>
            <person name="Hoffmeister D."/>
            <person name="Rencoret J."/>
            <person name="Gutierrez A."/>
            <person name="Sun H."/>
            <person name="Lindquist E."/>
            <person name="Barry K."/>
            <person name="Riley R."/>
            <person name="Grigoriev I.V."/>
            <person name="Henrissat B."/>
            <person name="Kues U."/>
            <person name="Berka R.M."/>
            <person name="Martinez A.T."/>
            <person name="Covert S.F."/>
            <person name="Blanchette R.A."/>
            <person name="Cullen D."/>
        </authorList>
    </citation>
    <scope>NUCLEOTIDE SEQUENCE [LARGE SCALE GENOMIC DNA]</scope>
    <source>
        <strain evidence="2 3">11061_1 CR5-6</strain>
    </source>
</reference>
<accession>A0A0C3S0P2</accession>
<keyword evidence="3" id="KW-1185">Reference proteome</keyword>
<dbReference type="AlphaFoldDB" id="A0A0C3S0P2"/>